<feature type="domain" description="ABC transmembrane type-1" evidence="14">
    <location>
        <begin position="56"/>
        <end position="326"/>
    </location>
</feature>
<dbReference type="PANTHER" id="PTHR43394">
    <property type="entry name" value="ATP-DEPENDENT PERMEASE MDL1, MITOCHONDRIAL"/>
    <property type="match status" value="1"/>
</dbReference>
<keyword evidence="6" id="KW-0547">Nucleotide-binding</keyword>
<dbReference type="InterPro" id="IPR036640">
    <property type="entry name" value="ABC1_TM_sf"/>
</dbReference>
<name>A0A846WVC0_9ACTN</name>
<dbReference type="InterPro" id="IPR003593">
    <property type="entry name" value="AAA+_ATPase"/>
</dbReference>
<reference evidence="15 16" key="1">
    <citation type="submission" date="2020-04" db="EMBL/GenBank/DDBJ databases">
        <title>MicrobeNet Type strains.</title>
        <authorList>
            <person name="Nicholson A.C."/>
        </authorList>
    </citation>
    <scope>NUCLEOTIDE SEQUENCE [LARGE SCALE GENOMIC DNA]</scope>
    <source>
        <strain evidence="15 16">DSM 44113</strain>
    </source>
</reference>
<dbReference type="CDD" id="cd07346">
    <property type="entry name" value="ABC_6TM_exporters"/>
    <property type="match status" value="1"/>
</dbReference>
<evidence type="ECO:0000259" key="13">
    <source>
        <dbReference type="PROSITE" id="PS50893"/>
    </source>
</evidence>
<comment type="caution">
    <text evidence="15">The sequence shown here is derived from an EMBL/GenBank/DDBJ whole genome shotgun (WGS) entry which is preliminary data.</text>
</comment>
<feature type="transmembrane region" description="Helical" evidence="12">
    <location>
        <begin position="278"/>
        <end position="299"/>
    </location>
</feature>
<evidence type="ECO:0000256" key="1">
    <source>
        <dbReference type="ARBA" id="ARBA00004429"/>
    </source>
</evidence>
<keyword evidence="5 12" id="KW-0812">Transmembrane</keyword>
<dbReference type="Pfam" id="PF00664">
    <property type="entry name" value="ABC_membrane"/>
    <property type="match status" value="1"/>
</dbReference>
<dbReference type="InterPro" id="IPR039421">
    <property type="entry name" value="Type_1_exporter"/>
</dbReference>
<evidence type="ECO:0000256" key="10">
    <source>
        <dbReference type="ARBA" id="ARBA00023455"/>
    </source>
</evidence>
<evidence type="ECO:0000313" key="16">
    <source>
        <dbReference type="Proteomes" id="UP000582646"/>
    </source>
</evidence>
<feature type="transmembrane region" description="Helical" evidence="12">
    <location>
        <begin position="305"/>
        <end position="326"/>
    </location>
</feature>
<dbReference type="SUPFAM" id="SSF90123">
    <property type="entry name" value="ABC transporter transmembrane region"/>
    <property type="match status" value="1"/>
</dbReference>
<dbReference type="GO" id="GO:0016887">
    <property type="term" value="F:ATP hydrolysis activity"/>
    <property type="evidence" value="ECO:0007669"/>
    <property type="project" value="InterPro"/>
</dbReference>
<accession>A0A846WVC0</accession>
<dbReference type="Gene3D" id="1.20.1560.10">
    <property type="entry name" value="ABC transporter type 1, transmembrane domain"/>
    <property type="match status" value="1"/>
</dbReference>
<feature type="transmembrane region" description="Helical" evidence="12">
    <location>
        <begin position="199"/>
        <end position="219"/>
    </location>
</feature>
<keyword evidence="4" id="KW-0997">Cell inner membrane</keyword>
<organism evidence="15 16">
    <name type="scientific">Tsukamurella spumae</name>
    <dbReference type="NCBI Taxonomy" id="44753"/>
    <lineage>
        <taxon>Bacteria</taxon>
        <taxon>Bacillati</taxon>
        <taxon>Actinomycetota</taxon>
        <taxon>Actinomycetes</taxon>
        <taxon>Mycobacteriales</taxon>
        <taxon>Tsukamurellaceae</taxon>
        <taxon>Tsukamurella</taxon>
    </lineage>
</organism>
<feature type="compositionally biased region" description="Pro residues" evidence="11">
    <location>
        <begin position="15"/>
        <end position="24"/>
    </location>
</feature>
<evidence type="ECO:0000256" key="3">
    <source>
        <dbReference type="ARBA" id="ARBA00022475"/>
    </source>
</evidence>
<evidence type="ECO:0000256" key="7">
    <source>
        <dbReference type="ARBA" id="ARBA00022840"/>
    </source>
</evidence>
<dbReference type="AlphaFoldDB" id="A0A846WVC0"/>
<proteinExistence type="inferred from homology"/>
<evidence type="ECO:0000256" key="11">
    <source>
        <dbReference type="SAM" id="MobiDB-lite"/>
    </source>
</evidence>
<dbReference type="FunFam" id="3.40.50.300:FF:000221">
    <property type="entry name" value="Multidrug ABC transporter ATP-binding protein"/>
    <property type="match status" value="1"/>
</dbReference>
<evidence type="ECO:0000256" key="5">
    <source>
        <dbReference type="ARBA" id="ARBA00022692"/>
    </source>
</evidence>
<dbReference type="PANTHER" id="PTHR43394:SF1">
    <property type="entry name" value="ATP-BINDING CASSETTE SUB-FAMILY B MEMBER 10, MITOCHONDRIAL"/>
    <property type="match status" value="1"/>
</dbReference>
<evidence type="ECO:0000256" key="4">
    <source>
        <dbReference type="ARBA" id="ARBA00022519"/>
    </source>
</evidence>
<dbReference type="RefSeq" id="WP_168544193.1">
    <property type="nucleotide sequence ID" value="NZ_BAAAKS010000025.1"/>
</dbReference>
<dbReference type="PROSITE" id="PS50929">
    <property type="entry name" value="ABC_TM1F"/>
    <property type="match status" value="1"/>
</dbReference>
<dbReference type="SMART" id="SM00382">
    <property type="entry name" value="AAA"/>
    <property type="match status" value="1"/>
</dbReference>
<comment type="subcellular location">
    <subcellularLocation>
        <location evidence="1">Cell inner membrane</location>
        <topology evidence="1">Multi-pass membrane protein</topology>
    </subcellularLocation>
</comment>
<keyword evidence="9 12" id="KW-0472">Membrane</keyword>
<sequence>MATDPSTSALDAPPATAPTTPPQAEPASAKAQHRAGAAALKDLTRPVAGGLVLGRAMAVVSAVLAVVPYIALVRIGALLLDAAATGAAVDRAAVDRWLQILIVSFAARLGIYLAALAVTHVADLRFGHHVRQRMVDRIARVPLAWFTATNSGRVRKSLQDDIGTVHQLIAHQPVDVTNAVVMPLALMVYAFVIDWRLGLLSIGTLPLYALAMAFSARGMGEMTVQMDRRLSTVSARTVEFVTGIAVVKAFGRVGRAHRNYQEAADEFHTFYADWVRPLVRISAVGSSFLAVPLILLVNVGGGAVLVHGGAVTAADVLATSLIALLVPYTLEVIMHSTWSQQLAGAAALRLQEVLETPVLPDVAAAARPEGHDVVFENVAYSYGGDDGALAVDDVSFTLRQGTVTALVGPSGSGKSTIATLLARFDDPRSGTIRIGGVPVDRIADLYAHVGFVLQDPQLLSISIRDNIALGRPDADDEQVRAAARAARILDEIERLPEGFDTVYGAGTGLSGGQAQRIAIARALLVDAPVLVLDEATALADPEAQAEIQQALSALVRGRTVLVIGHRRETISGVDQIVLVDEGRVVATGTHDDLLAEPRYARLWRRGATPSASTEGTRR</sequence>
<dbReference type="GO" id="GO:0005524">
    <property type="term" value="F:ATP binding"/>
    <property type="evidence" value="ECO:0007669"/>
    <property type="project" value="UniProtKB-KW"/>
</dbReference>
<feature type="transmembrane region" description="Helical" evidence="12">
    <location>
        <begin position="176"/>
        <end position="193"/>
    </location>
</feature>
<dbReference type="GO" id="GO:0015421">
    <property type="term" value="F:ABC-type oligopeptide transporter activity"/>
    <property type="evidence" value="ECO:0007669"/>
    <property type="project" value="TreeGrafter"/>
</dbReference>
<dbReference type="InterPro" id="IPR011527">
    <property type="entry name" value="ABC1_TM_dom"/>
</dbReference>
<feature type="region of interest" description="Disordered" evidence="11">
    <location>
        <begin position="1"/>
        <end position="31"/>
    </location>
</feature>
<evidence type="ECO:0000259" key="14">
    <source>
        <dbReference type="PROSITE" id="PS50929"/>
    </source>
</evidence>
<gene>
    <name evidence="15" type="ORF">HF999_01575</name>
</gene>
<dbReference type="PROSITE" id="PS00211">
    <property type="entry name" value="ABC_TRANSPORTER_1"/>
    <property type="match status" value="1"/>
</dbReference>
<feature type="transmembrane region" description="Helical" evidence="12">
    <location>
        <begin position="52"/>
        <end position="77"/>
    </location>
</feature>
<evidence type="ECO:0000256" key="9">
    <source>
        <dbReference type="ARBA" id="ARBA00023136"/>
    </source>
</evidence>
<dbReference type="SUPFAM" id="SSF52540">
    <property type="entry name" value="P-loop containing nucleoside triphosphate hydrolases"/>
    <property type="match status" value="1"/>
</dbReference>
<evidence type="ECO:0000313" key="15">
    <source>
        <dbReference type="EMBL" id="NKY17067.1"/>
    </source>
</evidence>
<keyword evidence="7 15" id="KW-0067">ATP-binding</keyword>
<dbReference type="Gene3D" id="3.40.50.300">
    <property type="entry name" value="P-loop containing nucleotide triphosphate hydrolases"/>
    <property type="match status" value="1"/>
</dbReference>
<dbReference type="PROSITE" id="PS50893">
    <property type="entry name" value="ABC_TRANSPORTER_2"/>
    <property type="match status" value="1"/>
</dbReference>
<protein>
    <submittedName>
        <fullName evidence="15">ABC transporter ATP-binding protein</fullName>
    </submittedName>
</protein>
<keyword evidence="2" id="KW-0813">Transport</keyword>
<keyword evidence="3" id="KW-1003">Cell membrane</keyword>
<dbReference type="InterPro" id="IPR027417">
    <property type="entry name" value="P-loop_NTPase"/>
</dbReference>
<dbReference type="GO" id="GO:0005886">
    <property type="term" value="C:plasma membrane"/>
    <property type="evidence" value="ECO:0007669"/>
    <property type="project" value="UniProtKB-SubCell"/>
</dbReference>
<keyword evidence="16" id="KW-1185">Reference proteome</keyword>
<dbReference type="Pfam" id="PF00005">
    <property type="entry name" value="ABC_tran"/>
    <property type="match status" value="1"/>
</dbReference>
<keyword evidence="8 12" id="KW-1133">Transmembrane helix</keyword>
<evidence type="ECO:0000256" key="12">
    <source>
        <dbReference type="SAM" id="Phobius"/>
    </source>
</evidence>
<comment type="similarity">
    <text evidence="10">Belongs to the ABC transporter superfamily. Siderophore-Fe(3+) uptake transporter (SIUT) (TC 3.A.1.21) family.</text>
</comment>
<evidence type="ECO:0000256" key="8">
    <source>
        <dbReference type="ARBA" id="ARBA00022989"/>
    </source>
</evidence>
<feature type="transmembrane region" description="Helical" evidence="12">
    <location>
        <begin position="97"/>
        <end position="124"/>
    </location>
</feature>
<dbReference type="EMBL" id="JAAXOQ010000002">
    <property type="protein sequence ID" value="NKY17067.1"/>
    <property type="molecule type" value="Genomic_DNA"/>
</dbReference>
<dbReference type="InterPro" id="IPR017871">
    <property type="entry name" value="ABC_transporter-like_CS"/>
</dbReference>
<dbReference type="InterPro" id="IPR003439">
    <property type="entry name" value="ABC_transporter-like_ATP-bd"/>
</dbReference>
<feature type="domain" description="ABC transporter" evidence="13">
    <location>
        <begin position="373"/>
        <end position="606"/>
    </location>
</feature>
<evidence type="ECO:0000256" key="6">
    <source>
        <dbReference type="ARBA" id="ARBA00022741"/>
    </source>
</evidence>
<feature type="compositionally biased region" description="Low complexity" evidence="11">
    <location>
        <begin position="1"/>
        <end position="14"/>
    </location>
</feature>
<dbReference type="Proteomes" id="UP000582646">
    <property type="component" value="Unassembled WGS sequence"/>
</dbReference>
<evidence type="ECO:0000256" key="2">
    <source>
        <dbReference type="ARBA" id="ARBA00022448"/>
    </source>
</evidence>